<organism evidence="5 6">
    <name type="scientific">Neovison vison</name>
    <name type="common">American mink</name>
    <name type="synonym">Mustela vison</name>
    <dbReference type="NCBI Taxonomy" id="452646"/>
    <lineage>
        <taxon>Eukaryota</taxon>
        <taxon>Metazoa</taxon>
        <taxon>Chordata</taxon>
        <taxon>Craniata</taxon>
        <taxon>Vertebrata</taxon>
        <taxon>Euteleostomi</taxon>
        <taxon>Mammalia</taxon>
        <taxon>Eutheria</taxon>
        <taxon>Laurasiatheria</taxon>
        <taxon>Carnivora</taxon>
        <taxon>Caniformia</taxon>
        <taxon>Musteloidea</taxon>
        <taxon>Mustelidae</taxon>
        <taxon>Mustelinae</taxon>
        <taxon>Neogale</taxon>
    </lineage>
</organism>
<dbReference type="GeneTree" id="ENSGT00940000155864"/>
<keyword evidence="6" id="KW-1185">Reference proteome</keyword>
<dbReference type="Pfam" id="PF08477">
    <property type="entry name" value="Roc"/>
    <property type="match status" value="1"/>
</dbReference>
<dbReference type="AlphaFoldDB" id="A0A8C7EI40"/>
<dbReference type="GO" id="GO:0005770">
    <property type="term" value="C:late endosome"/>
    <property type="evidence" value="ECO:0007669"/>
    <property type="project" value="TreeGrafter"/>
</dbReference>
<dbReference type="Ensembl" id="ENSNVIT00000000017.1">
    <property type="protein sequence ID" value="ENSNVIP00000000008.1"/>
    <property type="gene ID" value="ENSNVIG00000000020.1"/>
</dbReference>
<dbReference type="Proteomes" id="UP000694425">
    <property type="component" value="Unplaced"/>
</dbReference>
<dbReference type="Gene3D" id="3.40.50.300">
    <property type="entry name" value="P-loop containing nucleotide triphosphate hydrolases"/>
    <property type="match status" value="1"/>
</dbReference>
<keyword evidence="4" id="KW-0342">GTP-binding</keyword>
<reference evidence="5" key="2">
    <citation type="submission" date="2025-09" db="UniProtKB">
        <authorList>
            <consortium name="Ensembl"/>
        </authorList>
    </citation>
    <scope>IDENTIFICATION</scope>
</reference>
<dbReference type="PANTHER" id="PTHR47981">
    <property type="entry name" value="RAB FAMILY"/>
    <property type="match status" value="1"/>
</dbReference>
<dbReference type="InterPro" id="IPR027417">
    <property type="entry name" value="P-loop_NTPase"/>
</dbReference>
<evidence type="ECO:0000256" key="1">
    <source>
        <dbReference type="ARBA" id="ARBA00004580"/>
    </source>
</evidence>
<protein>
    <submittedName>
        <fullName evidence="5">Uncharacterized protein</fullName>
    </submittedName>
</protein>
<evidence type="ECO:0000313" key="6">
    <source>
        <dbReference type="Proteomes" id="UP000694425"/>
    </source>
</evidence>
<dbReference type="GO" id="GO:0008333">
    <property type="term" value="P:endosome to lysosome transport"/>
    <property type="evidence" value="ECO:0007669"/>
    <property type="project" value="TreeGrafter"/>
</dbReference>
<evidence type="ECO:0000256" key="4">
    <source>
        <dbReference type="ARBA" id="ARBA00023134"/>
    </source>
</evidence>
<comment type="subcellular location">
    <subcellularLocation>
        <location evidence="1">Cytoplasmic vesicle</location>
        <location evidence="1">Phagosome membrane</location>
    </subcellularLocation>
</comment>
<dbReference type="GO" id="GO:0090385">
    <property type="term" value="P:phagosome-lysosome fusion"/>
    <property type="evidence" value="ECO:0007669"/>
    <property type="project" value="TreeGrafter"/>
</dbReference>
<evidence type="ECO:0000313" key="5">
    <source>
        <dbReference type="Ensembl" id="ENSNVIP00000000008.1"/>
    </source>
</evidence>
<sequence length="92" mass="10307">MNSRKKVLLKVTILGDSGVGKTSLKNQYVKKKFSNQYKATTGADFLTRSWHSDNCTESTAQETEVELYSEFPEPIRLDKNSQAKASVESGRC</sequence>
<name>A0A8C7EI40_NEOVI</name>
<proteinExistence type="inferred from homology"/>
<dbReference type="PRINTS" id="PR00449">
    <property type="entry name" value="RASTRNSFRMNG"/>
</dbReference>
<keyword evidence="3" id="KW-0547">Nucleotide-binding</keyword>
<dbReference type="GO" id="GO:0005764">
    <property type="term" value="C:lysosome"/>
    <property type="evidence" value="ECO:0007669"/>
    <property type="project" value="TreeGrafter"/>
</dbReference>
<dbReference type="SUPFAM" id="SSF52540">
    <property type="entry name" value="P-loop containing nucleoside triphosphate hydrolases"/>
    <property type="match status" value="1"/>
</dbReference>
<comment type="similarity">
    <text evidence="2">Belongs to the small GTPase superfamily. Rab family.</text>
</comment>
<evidence type="ECO:0000256" key="2">
    <source>
        <dbReference type="ARBA" id="ARBA00006270"/>
    </source>
</evidence>
<dbReference type="PROSITE" id="PS51419">
    <property type="entry name" value="RAB"/>
    <property type="match status" value="1"/>
</dbReference>
<dbReference type="PANTHER" id="PTHR47981:SF20">
    <property type="entry name" value="RAS-RELATED PROTEIN RAB-7A"/>
    <property type="match status" value="1"/>
</dbReference>
<evidence type="ECO:0000256" key="3">
    <source>
        <dbReference type="ARBA" id="ARBA00022741"/>
    </source>
</evidence>
<accession>A0A8C7EI40</accession>
<dbReference type="GO" id="GO:0030670">
    <property type="term" value="C:phagocytic vesicle membrane"/>
    <property type="evidence" value="ECO:0007669"/>
    <property type="project" value="UniProtKB-SubCell"/>
</dbReference>
<dbReference type="GO" id="GO:0005525">
    <property type="term" value="F:GTP binding"/>
    <property type="evidence" value="ECO:0007669"/>
    <property type="project" value="UniProtKB-KW"/>
</dbReference>
<reference evidence="5" key="1">
    <citation type="submission" date="2025-08" db="UniProtKB">
        <authorList>
            <consortium name="Ensembl"/>
        </authorList>
    </citation>
    <scope>IDENTIFICATION</scope>
</reference>